<evidence type="ECO:0000256" key="3">
    <source>
        <dbReference type="ARBA" id="ARBA00022490"/>
    </source>
</evidence>
<comment type="caution">
    <text evidence="6">The sequence shown here is derived from an EMBL/GenBank/DDBJ whole genome shotgun (WGS) entry which is preliminary data.</text>
</comment>
<evidence type="ECO:0000313" key="7">
    <source>
        <dbReference type="Proteomes" id="UP000279994"/>
    </source>
</evidence>
<keyword evidence="7" id="KW-1185">Reference proteome</keyword>
<dbReference type="Pfam" id="PF02561">
    <property type="entry name" value="FliS"/>
    <property type="match status" value="1"/>
</dbReference>
<dbReference type="InterPro" id="IPR036584">
    <property type="entry name" value="FliS_sf"/>
</dbReference>
<keyword evidence="6" id="KW-0282">Flagellum</keyword>
<dbReference type="GO" id="GO:0044780">
    <property type="term" value="P:bacterial-type flagellum assembly"/>
    <property type="evidence" value="ECO:0007669"/>
    <property type="project" value="InterPro"/>
</dbReference>
<dbReference type="CDD" id="cd16098">
    <property type="entry name" value="FliS"/>
    <property type="match status" value="1"/>
</dbReference>
<protein>
    <submittedName>
        <fullName evidence="6">Flagellar export chaperone FliS</fullName>
    </submittedName>
</protein>
<keyword evidence="3" id="KW-0963">Cytoplasm</keyword>
<evidence type="ECO:0000256" key="2">
    <source>
        <dbReference type="ARBA" id="ARBA00008787"/>
    </source>
</evidence>
<dbReference type="OrthoDB" id="3268516at2"/>
<evidence type="ECO:0000256" key="4">
    <source>
        <dbReference type="ARBA" id="ARBA00022795"/>
    </source>
</evidence>
<dbReference type="SUPFAM" id="SSF101116">
    <property type="entry name" value="Flagellar export chaperone FliS"/>
    <property type="match status" value="1"/>
</dbReference>
<comment type="similarity">
    <text evidence="2">Belongs to the FliS family.</text>
</comment>
<evidence type="ECO:0000256" key="1">
    <source>
        <dbReference type="ARBA" id="ARBA00004514"/>
    </source>
</evidence>
<keyword evidence="5" id="KW-0143">Chaperone</keyword>
<dbReference type="EMBL" id="RJSF01000043">
    <property type="protein sequence ID" value="RNM13134.1"/>
    <property type="molecule type" value="Genomic_DNA"/>
</dbReference>
<evidence type="ECO:0000256" key="5">
    <source>
        <dbReference type="ARBA" id="ARBA00023186"/>
    </source>
</evidence>
<dbReference type="PANTHER" id="PTHR34773:SF1">
    <property type="entry name" value="FLAGELLAR SECRETION CHAPERONE FLIS"/>
    <property type="match status" value="1"/>
</dbReference>
<dbReference type="Gene3D" id="1.20.120.340">
    <property type="entry name" value="Flagellar protein FliS"/>
    <property type="match status" value="1"/>
</dbReference>
<dbReference type="AlphaFoldDB" id="A0A3N0GKX1"/>
<reference evidence="6 7" key="1">
    <citation type="submission" date="2018-11" db="EMBL/GenBank/DDBJ databases">
        <authorList>
            <person name="Li F."/>
        </authorList>
    </citation>
    <scope>NUCLEOTIDE SEQUENCE [LARGE SCALE GENOMIC DNA]</scope>
    <source>
        <strain evidence="6 7">Gsoil 818</strain>
    </source>
</reference>
<comment type="subcellular location">
    <subcellularLocation>
        <location evidence="1">Cytoplasm</location>
        <location evidence="1">Cytosol</location>
    </subcellularLocation>
</comment>
<keyword evidence="6" id="KW-0969">Cilium</keyword>
<dbReference type="PANTHER" id="PTHR34773">
    <property type="entry name" value="FLAGELLAR SECRETION CHAPERONE FLIS"/>
    <property type="match status" value="1"/>
</dbReference>
<organism evidence="6 7">
    <name type="scientific">Nocardioides pocheonensis</name>
    <dbReference type="NCBI Taxonomy" id="661485"/>
    <lineage>
        <taxon>Bacteria</taxon>
        <taxon>Bacillati</taxon>
        <taxon>Actinomycetota</taxon>
        <taxon>Actinomycetes</taxon>
        <taxon>Propionibacteriales</taxon>
        <taxon>Nocardioidaceae</taxon>
        <taxon>Nocardioides</taxon>
    </lineage>
</organism>
<sequence length="129" mass="14382">MMKPNARAAYLDASIATASPARLLVMLFDRLVLDVRRGLEAQRGGDVEETHKHLTHAQDILLELASSLRPEEFKGGYELAALYSFLHRQLVMANIRKDASITDEVLTLVTDLCETWRQAALQCATEQSA</sequence>
<accession>A0A3N0GKX1</accession>
<dbReference type="RefSeq" id="WP_123224109.1">
    <property type="nucleotide sequence ID" value="NZ_RJSF01000043.1"/>
</dbReference>
<gene>
    <name evidence="6" type="primary">fliS</name>
    <name evidence="6" type="ORF">EFL26_17080</name>
</gene>
<dbReference type="NCBIfam" id="TIGR00208">
    <property type="entry name" value="fliS"/>
    <property type="match status" value="1"/>
</dbReference>
<dbReference type="InterPro" id="IPR003713">
    <property type="entry name" value="FliS"/>
</dbReference>
<dbReference type="GO" id="GO:0071973">
    <property type="term" value="P:bacterial-type flagellum-dependent cell motility"/>
    <property type="evidence" value="ECO:0007669"/>
    <property type="project" value="TreeGrafter"/>
</dbReference>
<name>A0A3N0GKX1_9ACTN</name>
<keyword evidence="4" id="KW-1005">Bacterial flagellum biogenesis</keyword>
<dbReference type="Proteomes" id="UP000279994">
    <property type="component" value="Unassembled WGS sequence"/>
</dbReference>
<evidence type="ECO:0000313" key="6">
    <source>
        <dbReference type="EMBL" id="RNM13134.1"/>
    </source>
</evidence>
<keyword evidence="6" id="KW-0966">Cell projection</keyword>
<dbReference type="GO" id="GO:0005829">
    <property type="term" value="C:cytosol"/>
    <property type="evidence" value="ECO:0007669"/>
    <property type="project" value="UniProtKB-SubCell"/>
</dbReference>
<proteinExistence type="inferred from homology"/>